<keyword evidence="6" id="KW-1133">Transmembrane helix</keyword>
<evidence type="ECO:0000256" key="2">
    <source>
        <dbReference type="ARBA" id="ARBA00007193"/>
    </source>
</evidence>
<evidence type="ECO:0000256" key="5">
    <source>
        <dbReference type="ARBA" id="ARBA00022692"/>
    </source>
</evidence>
<keyword evidence="7" id="KW-0915">Sodium</keyword>
<evidence type="ECO:0000256" key="3">
    <source>
        <dbReference type="ARBA" id="ARBA00022448"/>
    </source>
</evidence>
<comment type="caution">
    <text evidence="13">The sequence shown here is derived from an EMBL/GenBank/DDBJ whole genome shotgun (WGS) entry which is preliminary data.</text>
</comment>
<sequence length="108" mass="12866">MNETYFKARDVFTPVLIDQGICYSYNMLDRSHIFRDNVVHHSNFYNVRQKSHDYDFDAGWGYSKEAEMETYPRRALMSGADNSFDIYLKYNSNDTDYICNAFHQGYRV</sequence>
<protein>
    <submittedName>
        <fullName evidence="13">Uncharacterized protein</fullName>
    </submittedName>
</protein>
<reference evidence="13" key="1">
    <citation type="journal article" date="2023" name="G3 (Bethesda)">
        <title>Whole genome assemblies of Zophobas morio and Tenebrio molitor.</title>
        <authorList>
            <person name="Kaur S."/>
            <person name="Stinson S.A."/>
            <person name="diCenzo G.C."/>
        </authorList>
    </citation>
    <scope>NUCLEOTIDE SEQUENCE</scope>
    <source>
        <strain evidence="13">QUZm001</strain>
    </source>
</reference>
<keyword evidence="8 12" id="KW-0406">Ion transport</keyword>
<dbReference type="AlphaFoldDB" id="A0AA38M904"/>
<accession>A0AA38M904</accession>
<keyword evidence="10 12" id="KW-0739">Sodium transport</keyword>
<keyword evidence="9" id="KW-0472">Membrane</keyword>
<name>A0AA38M904_9CUCU</name>
<evidence type="ECO:0000256" key="10">
    <source>
        <dbReference type="ARBA" id="ARBA00023201"/>
    </source>
</evidence>
<keyword evidence="3 12" id="KW-0813">Transport</keyword>
<evidence type="ECO:0000256" key="4">
    <source>
        <dbReference type="ARBA" id="ARBA00022461"/>
    </source>
</evidence>
<evidence type="ECO:0000256" key="7">
    <source>
        <dbReference type="ARBA" id="ARBA00023053"/>
    </source>
</evidence>
<evidence type="ECO:0000313" key="13">
    <source>
        <dbReference type="EMBL" id="KAJ3647272.1"/>
    </source>
</evidence>
<evidence type="ECO:0000256" key="12">
    <source>
        <dbReference type="RuleBase" id="RU000679"/>
    </source>
</evidence>
<keyword evidence="5 12" id="KW-0812">Transmembrane</keyword>
<comment type="similarity">
    <text evidence="2 12">Belongs to the amiloride-sensitive sodium channel (TC 1.A.6) family.</text>
</comment>
<dbReference type="Proteomes" id="UP001168821">
    <property type="component" value="Unassembled WGS sequence"/>
</dbReference>
<evidence type="ECO:0000256" key="6">
    <source>
        <dbReference type="ARBA" id="ARBA00022989"/>
    </source>
</evidence>
<keyword evidence="4 12" id="KW-0894">Sodium channel</keyword>
<evidence type="ECO:0000256" key="8">
    <source>
        <dbReference type="ARBA" id="ARBA00023065"/>
    </source>
</evidence>
<dbReference type="Pfam" id="PF00858">
    <property type="entry name" value="ASC"/>
    <property type="match status" value="1"/>
</dbReference>
<keyword evidence="11 12" id="KW-0407">Ion channel</keyword>
<comment type="subcellular location">
    <subcellularLocation>
        <location evidence="1">Membrane</location>
        <topology evidence="1">Multi-pass membrane protein</topology>
    </subcellularLocation>
</comment>
<proteinExistence type="inferred from homology"/>
<organism evidence="13 14">
    <name type="scientific">Zophobas morio</name>
    <dbReference type="NCBI Taxonomy" id="2755281"/>
    <lineage>
        <taxon>Eukaryota</taxon>
        <taxon>Metazoa</taxon>
        <taxon>Ecdysozoa</taxon>
        <taxon>Arthropoda</taxon>
        <taxon>Hexapoda</taxon>
        <taxon>Insecta</taxon>
        <taxon>Pterygota</taxon>
        <taxon>Neoptera</taxon>
        <taxon>Endopterygota</taxon>
        <taxon>Coleoptera</taxon>
        <taxon>Polyphaga</taxon>
        <taxon>Cucujiformia</taxon>
        <taxon>Tenebrionidae</taxon>
        <taxon>Zophobas</taxon>
    </lineage>
</organism>
<dbReference type="InterPro" id="IPR001873">
    <property type="entry name" value="ENaC"/>
</dbReference>
<dbReference type="EMBL" id="JALNTZ010000007">
    <property type="protein sequence ID" value="KAJ3647272.1"/>
    <property type="molecule type" value="Genomic_DNA"/>
</dbReference>
<dbReference type="GO" id="GO:0005272">
    <property type="term" value="F:sodium channel activity"/>
    <property type="evidence" value="ECO:0007669"/>
    <property type="project" value="UniProtKB-KW"/>
</dbReference>
<evidence type="ECO:0000313" key="14">
    <source>
        <dbReference type="Proteomes" id="UP001168821"/>
    </source>
</evidence>
<dbReference type="GO" id="GO:0016020">
    <property type="term" value="C:membrane"/>
    <property type="evidence" value="ECO:0007669"/>
    <property type="project" value="UniProtKB-SubCell"/>
</dbReference>
<gene>
    <name evidence="13" type="ORF">Zmor_024796</name>
</gene>
<evidence type="ECO:0000256" key="1">
    <source>
        <dbReference type="ARBA" id="ARBA00004141"/>
    </source>
</evidence>
<keyword evidence="14" id="KW-1185">Reference proteome</keyword>
<evidence type="ECO:0000256" key="11">
    <source>
        <dbReference type="ARBA" id="ARBA00023303"/>
    </source>
</evidence>
<evidence type="ECO:0000256" key="9">
    <source>
        <dbReference type="ARBA" id="ARBA00023136"/>
    </source>
</evidence>